<keyword evidence="4 6" id="KW-1133">Transmembrane helix</keyword>
<keyword evidence="2" id="KW-1003">Cell membrane</keyword>
<protein>
    <recommendedName>
        <fullName evidence="7">ABC-2 type transporter transmembrane domain-containing protein</fullName>
    </recommendedName>
</protein>
<comment type="subcellular location">
    <subcellularLocation>
        <location evidence="1">Cell membrane</location>
        <topology evidence="1">Multi-pass membrane protein</topology>
    </subcellularLocation>
</comment>
<keyword evidence="9" id="KW-1185">Reference proteome</keyword>
<dbReference type="PANTHER" id="PTHR30294">
    <property type="entry name" value="MEMBRANE COMPONENT OF ABC TRANSPORTER YHHJ-RELATED"/>
    <property type="match status" value="1"/>
</dbReference>
<accession>A0ABM7SZ49</accession>
<sequence length="379" mass="42610">MRYLIITELFIKRLIKNPAFICMLIILPLLITMFSKVDTKEEKRIIVGIYHEEEQLSKLICENLQDKDGYIKFLIYDNKAEMIEDVETKKLECAYIFPLDFQNRLDNYKIKKCITCIESPSTILSSLSDEVVFAGIIGEYGKNIAVDFAKENNIVVGDGASNSENIARNYELFNTPEKTFSIDYKYIETDEGNSAGIKDGTNTYAIRGIVSVLILISGLFGAIKWFEDEKIGLYSSFNSEAKVIIGFISILAPTMLMAISGIITIYLSNTYTYMSIEIIAMGLYVLLVCGFSYLLKLIVKSGTDICVMLPVITIGSLIFCPVFIDASKFIPFISWINKLFPPFYYLNGISRGTSGFVVMAIVLIVCVFSGAVINFVREK</sequence>
<dbReference type="Gene3D" id="3.40.1710.10">
    <property type="entry name" value="abc type-2 transporter like domain"/>
    <property type="match status" value="1"/>
</dbReference>
<feature type="transmembrane region" description="Helical" evidence="6">
    <location>
        <begin position="273"/>
        <end position="295"/>
    </location>
</feature>
<dbReference type="PANTHER" id="PTHR30294:SF29">
    <property type="entry name" value="MULTIDRUG ABC TRANSPORTER PERMEASE YBHS-RELATED"/>
    <property type="match status" value="1"/>
</dbReference>
<dbReference type="Proteomes" id="UP000824633">
    <property type="component" value="Chromosome"/>
</dbReference>
<feature type="transmembrane region" description="Helical" evidence="6">
    <location>
        <begin position="204"/>
        <end position="223"/>
    </location>
</feature>
<gene>
    <name evidence="8" type="ORF">psyc5s11_09600</name>
</gene>
<feature type="domain" description="ABC-2 type transporter transmembrane" evidence="7">
    <location>
        <begin position="21"/>
        <end position="372"/>
    </location>
</feature>
<name>A0ABM7SZ49_9CLOT</name>
<dbReference type="InterPro" id="IPR013525">
    <property type="entry name" value="ABC2_TM"/>
</dbReference>
<evidence type="ECO:0000256" key="5">
    <source>
        <dbReference type="ARBA" id="ARBA00023136"/>
    </source>
</evidence>
<dbReference type="InterPro" id="IPR051449">
    <property type="entry name" value="ABC-2_transporter_component"/>
</dbReference>
<dbReference type="RefSeq" id="WP_224036542.1">
    <property type="nucleotide sequence ID" value="NZ_AP024849.1"/>
</dbReference>
<reference evidence="9" key="1">
    <citation type="submission" date="2021-07" db="EMBL/GenBank/DDBJ databases">
        <title>Complete genome sequencing of a Clostridium isolate.</title>
        <authorList>
            <person name="Ueki A."/>
            <person name="Tonouchi A."/>
        </authorList>
    </citation>
    <scope>NUCLEOTIDE SEQUENCE [LARGE SCALE GENOMIC DNA]</scope>
    <source>
        <strain evidence="9">C5S11</strain>
    </source>
</reference>
<evidence type="ECO:0000256" key="6">
    <source>
        <dbReference type="SAM" id="Phobius"/>
    </source>
</evidence>
<dbReference type="EMBL" id="AP024849">
    <property type="protein sequence ID" value="BCZ44893.1"/>
    <property type="molecule type" value="Genomic_DNA"/>
</dbReference>
<dbReference type="Pfam" id="PF12698">
    <property type="entry name" value="ABC2_membrane_3"/>
    <property type="match status" value="1"/>
</dbReference>
<evidence type="ECO:0000256" key="2">
    <source>
        <dbReference type="ARBA" id="ARBA00022475"/>
    </source>
</evidence>
<feature type="transmembrane region" description="Helical" evidence="6">
    <location>
        <begin position="356"/>
        <end position="376"/>
    </location>
</feature>
<keyword evidence="3 6" id="KW-0812">Transmembrane</keyword>
<proteinExistence type="predicted"/>
<feature type="transmembrane region" description="Helical" evidence="6">
    <location>
        <begin position="243"/>
        <end position="267"/>
    </location>
</feature>
<organism evidence="8 9">
    <name type="scientific">Clostridium gelidum</name>
    <dbReference type="NCBI Taxonomy" id="704125"/>
    <lineage>
        <taxon>Bacteria</taxon>
        <taxon>Bacillati</taxon>
        <taxon>Bacillota</taxon>
        <taxon>Clostridia</taxon>
        <taxon>Eubacteriales</taxon>
        <taxon>Clostridiaceae</taxon>
        <taxon>Clostridium</taxon>
    </lineage>
</organism>
<feature type="transmembrane region" description="Helical" evidence="6">
    <location>
        <begin position="20"/>
        <end position="37"/>
    </location>
</feature>
<feature type="transmembrane region" description="Helical" evidence="6">
    <location>
        <begin position="307"/>
        <end position="336"/>
    </location>
</feature>
<evidence type="ECO:0000259" key="7">
    <source>
        <dbReference type="Pfam" id="PF12698"/>
    </source>
</evidence>
<evidence type="ECO:0000313" key="8">
    <source>
        <dbReference type="EMBL" id="BCZ44893.1"/>
    </source>
</evidence>
<evidence type="ECO:0000313" key="9">
    <source>
        <dbReference type="Proteomes" id="UP000824633"/>
    </source>
</evidence>
<keyword evidence="5 6" id="KW-0472">Membrane</keyword>
<evidence type="ECO:0000256" key="1">
    <source>
        <dbReference type="ARBA" id="ARBA00004651"/>
    </source>
</evidence>
<evidence type="ECO:0000256" key="4">
    <source>
        <dbReference type="ARBA" id="ARBA00022989"/>
    </source>
</evidence>
<evidence type="ECO:0000256" key="3">
    <source>
        <dbReference type="ARBA" id="ARBA00022692"/>
    </source>
</evidence>